<dbReference type="Proteomes" id="UP001060012">
    <property type="component" value="Chromosome"/>
</dbReference>
<sequence>MSETEVRKLPKKTVIIISIIVALAIAIFFVLKDLKEKKMTEILATLGHKNINSMEVINKLRVEDTKTRYKSTVYKVRFFDGNLNKTCIGFIHIGRHKELTKDLDCK</sequence>
<keyword evidence="3" id="KW-1185">Reference proteome</keyword>
<feature type="transmembrane region" description="Helical" evidence="1">
    <location>
        <begin position="12"/>
        <end position="31"/>
    </location>
</feature>
<keyword evidence="1" id="KW-0812">Transmembrane</keyword>
<evidence type="ECO:0000313" key="2">
    <source>
        <dbReference type="EMBL" id="UTJ06187.1"/>
    </source>
</evidence>
<accession>A0ABY5E2U2</accession>
<organism evidence="2 3">
    <name type="scientific">Arcobacter roscoffensis</name>
    <dbReference type="NCBI Taxonomy" id="2961520"/>
    <lineage>
        <taxon>Bacteria</taxon>
        <taxon>Pseudomonadati</taxon>
        <taxon>Campylobacterota</taxon>
        <taxon>Epsilonproteobacteria</taxon>
        <taxon>Campylobacterales</taxon>
        <taxon>Arcobacteraceae</taxon>
        <taxon>Arcobacter</taxon>
    </lineage>
</organism>
<name>A0ABY5E2U2_9BACT</name>
<dbReference type="EMBL" id="CP100595">
    <property type="protein sequence ID" value="UTJ06187.1"/>
    <property type="molecule type" value="Genomic_DNA"/>
</dbReference>
<keyword evidence="1" id="KW-0472">Membrane</keyword>
<protein>
    <submittedName>
        <fullName evidence="2">Uncharacterized protein</fullName>
    </submittedName>
</protein>
<keyword evidence="1" id="KW-1133">Transmembrane helix</keyword>
<evidence type="ECO:0000256" key="1">
    <source>
        <dbReference type="SAM" id="Phobius"/>
    </source>
</evidence>
<dbReference type="RefSeq" id="WP_254576367.1">
    <property type="nucleotide sequence ID" value="NZ_CP100595.1"/>
</dbReference>
<gene>
    <name evidence="2" type="ORF">NJU99_13170</name>
</gene>
<proteinExistence type="predicted"/>
<reference evidence="2" key="1">
    <citation type="submission" date="2022-07" db="EMBL/GenBank/DDBJ databases">
        <title>Arcobacter roscoffensis sp. nov., a marine bacterium isolated from coastal seawater collected from Roscoff, France.</title>
        <authorList>
            <person name="Pascual J."/>
            <person name="Lepeaux C."/>
            <person name="Methner A."/>
            <person name="Overmann J."/>
        </authorList>
    </citation>
    <scope>NUCLEOTIDE SEQUENCE</scope>
    <source>
        <strain evidence="2">ARW1-2F2</strain>
    </source>
</reference>
<evidence type="ECO:0000313" key="3">
    <source>
        <dbReference type="Proteomes" id="UP001060012"/>
    </source>
</evidence>